<feature type="compositionally biased region" description="Basic and acidic residues" evidence="3">
    <location>
        <begin position="408"/>
        <end position="421"/>
    </location>
</feature>
<dbReference type="SUPFAM" id="SSF51120">
    <property type="entry name" value="beta-Roll"/>
    <property type="match status" value="1"/>
</dbReference>
<keyword evidence="4" id="KW-0472">Membrane</keyword>
<evidence type="ECO:0000256" key="1">
    <source>
        <dbReference type="ARBA" id="ARBA00022441"/>
    </source>
</evidence>
<organism evidence="7 8">
    <name type="scientific">Rhizophagus clarus</name>
    <dbReference type="NCBI Taxonomy" id="94130"/>
    <lineage>
        <taxon>Eukaryota</taxon>
        <taxon>Fungi</taxon>
        <taxon>Fungi incertae sedis</taxon>
        <taxon>Mucoromycota</taxon>
        <taxon>Glomeromycotina</taxon>
        <taxon>Glomeromycetes</taxon>
        <taxon>Glomerales</taxon>
        <taxon>Glomeraceae</taxon>
        <taxon>Rhizophagus</taxon>
    </lineage>
</organism>
<dbReference type="EMBL" id="BLAL01000009">
    <property type="protein sequence ID" value="GES73686.1"/>
    <property type="molecule type" value="Genomic_DNA"/>
</dbReference>
<keyword evidence="5" id="KW-0732">Signal</keyword>
<feature type="domain" description="Attractin/MKLN-like beta-propeller" evidence="6">
    <location>
        <begin position="18"/>
        <end position="270"/>
    </location>
</feature>
<gene>
    <name evidence="7" type="ORF">RCL2_000120500</name>
</gene>
<dbReference type="InterPro" id="IPR015915">
    <property type="entry name" value="Kelch-typ_b-propeller"/>
</dbReference>
<dbReference type="OrthoDB" id="432528at2759"/>
<dbReference type="Gene3D" id="2.120.10.80">
    <property type="entry name" value="Kelch-type beta propeller"/>
    <property type="match status" value="2"/>
</dbReference>
<evidence type="ECO:0000256" key="3">
    <source>
        <dbReference type="SAM" id="MobiDB-lite"/>
    </source>
</evidence>
<keyword evidence="1" id="KW-0880">Kelch repeat</keyword>
<feature type="compositionally biased region" description="Basic and acidic residues" evidence="3">
    <location>
        <begin position="430"/>
        <end position="545"/>
    </location>
</feature>
<feature type="transmembrane region" description="Helical" evidence="4">
    <location>
        <begin position="377"/>
        <end position="399"/>
    </location>
</feature>
<feature type="region of interest" description="Disordered" evidence="3">
    <location>
        <begin position="408"/>
        <end position="545"/>
    </location>
</feature>
<keyword evidence="4" id="KW-1133">Transmembrane helix</keyword>
<evidence type="ECO:0000256" key="5">
    <source>
        <dbReference type="SAM" id="SignalP"/>
    </source>
</evidence>
<dbReference type="InterPro" id="IPR056737">
    <property type="entry name" value="Beta-prop_ATRN-MKLN-like"/>
</dbReference>
<comment type="caution">
    <text evidence="7">The sequence shown here is derived from an EMBL/GenBank/DDBJ whole genome shotgun (WGS) entry which is preliminary data.</text>
</comment>
<dbReference type="SUPFAM" id="SSF117281">
    <property type="entry name" value="Kelch motif"/>
    <property type="match status" value="1"/>
</dbReference>
<protein>
    <recommendedName>
        <fullName evidence="6">Attractin/MKLN-like beta-propeller domain-containing protein</fullName>
    </recommendedName>
</protein>
<feature type="signal peptide" evidence="5">
    <location>
        <begin position="1"/>
        <end position="19"/>
    </location>
</feature>
<evidence type="ECO:0000256" key="2">
    <source>
        <dbReference type="ARBA" id="ARBA00022737"/>
    </source>
</evidence>
<evidence type="ECO:0000313" key="7">
    <source>
        <dbReference type="EMBL" id="GES73686.1"/>
    </source>
</evidence>
<name>A0A8H3QC13_9GLOM</name>
<dbReference type="AlphaFoldDB" id="A0A8H3QC13"/>
<keyword evidence="2" id="KW-0677">Repeat</keyword>
<dbReference type="PANTHER" id="PTHR46093">
    <property type="entry name" value="ACYL-COA-BINDING DOMAIN-CONTAINING PROTEIN 5"/>
    <property type="match status" value="1"/>
</dbReference>
<dbReference type="Proteomes" id="UP000615446">
    <property type="component" value="Unassembled WGS sequence"/>
</dbReference>
<dbReference type="PANTHER" id="PTHR46093:SF18">
    <property type="entry name" value="FIBRONECTIN TYPE-III DOMAIN-CONTAINING PROTEIN"/>
    <property type="match status" value="1"/>
</dbReference>
<accession>A0A8H3QC13</accession>
<reference evidence="7" key="1">
    <citation type="submission" date="2019-10" db="EMBL/GenBank/DDBJ databases">
        <title>Conservation and host-specific expression of non-tandemly repeated heterogenous ribosome RNA gene in arbuscular mycorrhizal fungi.</title>
        <authorList>
            <person name="Maeda T."/>
            <person name="Kobayashi Y."/>
            <person name="Nakagawa T."/>
            <person name="Ezawa T."/>
            <person name="Yamaguchi K."/>
            <person name="Bino T."/>
            <person name="Nishimoto Y."/>
            <person name="Shigenobu S."/>
            <person name="Kawaguchi M."/>
        </authorList>
    </citation>
    <scope>NUCLEOTIDE SEQUENCE</scope>
    <source>
        <strain evidence="7">HR1</strain>
    </source>
</reference>
<dbReference type="Pfam" id="PF24981">
    <property type="entry name" value="Beta-prop_ATRN-LZTR1"/>
    <property type="match status" value="1"/>
</dbReference>
<evidence type="ECO:0000313" key="8">
    <source>
        <dbReference type="Proteomes" id="UP000615446"/>
    </source>
</evidence>
<evidence type="ECO:0000256" key="4">
    <source>
        <dbReference type="SAM" id="Phobius"/>
    </source>
</evidence>
<dbReference type="InterPro" id="IPR011049">
    <property type="entry name" value="Serralysin-like_metalloprot_C"/>
</dbReference>
<feature type="chain" id="PRO_5034181600" description="Attractin/MKLN-like beta-propeller domain-containing protein" evidence="5">
    <location>
        <begin position="20"/>
        <end position="545"/>
    </location>
</feature>
<keyword evidence="4" id="KW-0812">Transmembrane</keyword>
<proteinExistence type="predicted"/>
<sequence length="545" mass="60166">MRLGLLLFITQRLFFEVESYTPIGRLTHSSVFVGNNLYFLGGQYGNGSISNEVFYLNLSQSFDVANPPWVDLTSTASIPFGSYFATVASNNVNNSLDIYLFGGVMIDIITQRDSFTSFVYKFNVNTSRWNVPSINGVTPKRRRKINGVIDDSGKIYIYGGVADLLVGSSTSQFFDDLIIFNTIDSLWSISSSSIIRASYSATLLTNGIIVYIGGHEDLDQIVDISKIVLYDTKSSTWTIKTAKLPNQMIDNRSAHTAVLAPNNKIIVFGGSKIANEIFSAKVSPDIIVLNTETEPFEWTTPTITSSIGTFPSLKGHTANLVGNYMIVAFGNITQPNAEPSETNSNIYLMDIRNFTWVNSFQFEPHADNSHQSNEKRVIAAAVIGVIVTVVVIIGAFLIYKWVRKSKSGEKFERPNPDDHSSRHNQGTISEEDRRLNVIEDGRPNDVVDDGRPNDIVDDGRPNDVVDDGRPNDVVDDGRPNDVVDDGRPNDVVDDGRPNDVVDDGRPNDVVEDGRPNDVVDDGRPNVVEDGRPNDVVEDGRPNVID</sequence>
<evidence type="ECO:0000259" key="6">
    <source>
        <dbReference type="Pfam" id="PF24981"/>
    </source>
</evidence>